<keyword evidence="4" id="KW-1185">Reference proteome</keyword>
<dbReference type="EMBL" id="JADGJQ010000014">
    <property type="protein sequence ID" value="KAJ3180958.1"/>
    <property type="molecule type" value="Genomic_DNA"/>
</dbReference>
<feature type="domain" description="Glycosyltransferase 2-like" evidence="2">
    <location>
        <begin position="212"/>
        <end position="464"/>
    </location>
</feature>
<dbReference type="InterPro" id="IPR001173">
    <property type="entry name" value="Glyco_trans_2-like"/>
</dbReference>
<dbReference type="PANTHER" id="PTHR36851:SF1">
    <property type="entry name" value="GLYCO_TRANS_2-LIKE DOMAIN-CONTAINING PROTEIN"/>
    <property type="match status" value="1"/>
</dbReference>
<dbReference type="Gene3D" id="3.90.550.10">
    <property type="entry name" value="Spore Coat Polysaccharide Biosynthesis Protein SpsA, Chain A"/>
    <property type="match status" value="1"/>
</dbReference>
<dbReference type="Pfam" id="PF13632">
    <property type="entry name" value="Glyco_trans_2_3"/>
    <property type="match status" value="1"/>
</dbReference>
<evidence type="ECO:0000256" key="1">
    <source>
        <dbReference type="SAM" id="Phobius"/>
    </source>
</evidence>
<dbReference type="InterPro" id="IPR029044">
    <property type="entry name" value="Nucleotide-diphossugar_trans"/>
</dbReference>
<keyword evidence="1" id="KW-0812">Transmembrane</keyword>
<dbReference type="SUPFAM" id="SSF53448">
    <property type="entry name" value="Nucleotide-diphospho-sugar transferases"/>
    <property type="match status" value="1"/>
</dbReference>
<name>A0AAD5TME7_9FUNG</name>
<feature type="transmembrane region" description="Helical" evidence="1">
    <location>
        <begin position="20"/>
        <end position="39"/>
    </location>
</feature>
<dbReference type="AlphaFoldDB" id="A0AAD5TME7"/>
<keyword evidence="1" id="KW-0472">Membrane</keyword>
<reference evidence="3" key="1">
    <citation type="submission" date="2020-05" db="EMBL/GenBank/DDBJ databases">
        <title>Phylogenomic resolution of chytrid fungi.</title>
        <authorList>
            <person name="Stajich J.E."/>
            <person name="Amses K."/>
            <person name="Simmons R."/>
            <person name="Seto K."/>
            <person name="Myers J."/>
            <person name="Bonds A."/>
            <person name="Quandt C.A."/>
            <person name="Barry K."/>
            <person name="Liu P."/>
            <person name="Grigoriev I."/>
            <person name="Longcore J.E."/>
            <person name="James T.Y."/>
        </authorList>
    </citation>
    <scope>NUCLEOTIDE SEQUENCE</scope>
    <source>
        <strain evidence="3">JEL0379</strain>
    </source>
</reference>
<protein>
    <recommendedName>
        <fullName evidence="2">Glycosyltransferase 2-like domain-containing protein</fullName>
    </recommendedName>
</protein>
<accession>A0AAD5TME7</accession>
<evidence type="ECO:0000313" key="4">
    <source>
        <dbReference type="Proteomes" id="UP001212152"/>
    </source>
</evidence>
<dbReference type="Proteomes" id="UP001212152">
    <property type="component" value="Unassembled WGS sequence"/>
</dbReference>
<keyword evidence="1" id="KW-1133">Transmembrane helix</keyword>
<dbReference type="PANTHER" id="PTHR36851">
    <property type="entry name" value="UNNAMED PRODUCT"/>
    <property type="match status" value="1"/>
</dbReference>
<sequence>MSAVREYLAQVPWKPILQRLPGTLLLCMLPFAIFGPVYAPTMFGLYYILLHSAFMLNNVRSAYGMYIAYTNAKLYSLTDWVAKYCEATNTVDGNDARHDLPFEQITHVIILPNYKEEMDTLCETLDVLASHERAVTSYKICLAMEESEQGAPDKAGVLMKLYAESFYEITYTLHPVGRPGEIRGKSSNVAWAASQMALRSGGGLAGRHEHEIITVMDADTCFASDYFSAVTYHYTTASPEQRRIMMFAPCTVFDRNSNNVPVFVRVTDMFWSIGVISNLYPSSSVKIPCSAYSVSMDLAQAVNFWDAGPEAIGEDMHMYLKCFFATEGRVIVKSIFSPASGCNVEGSGSGLSGWVSGMNARYDQAKRHLWGSLDTGYSLRRILMSFIAPNYEATIPLKNHSRTKYGKEEISSKLRYSPFLILELVHRLLESHILMGHLFCMIIISAIILPIRSSFSYPIATYFWGYLSNEPVHPYVEAALNISFWIRMSIVIPNVIMIWYYEKYHQWCGFERWALQEQQVAEQQALAASAQTLSSVVSGPVRIDSALDLSAESKKREAAVIAPSHAHLRVQYLGKRPQLASARSSRHLADWFTIPVAGFLFYVMPQFHAQITHLFTDRLDYKVAAKPQLNPKPATSGAQNDSVPLLSTSGRAPDMKSPFVMHPSLLHHKQFDDARSVASSKGADSGFFDFSTIERTEVV</sequence>
<evidence type="ECO:0000313" key="3">
    <source>
        <dbReference type="EMBL" id="KAJ3180958.1"/>
    </source>
</evidence>
<gene>
    <name evidence="3" type="ORF">HDU87_001606</name>
</gene>
<proteinExistence type="predicted"/>
<organism evidence="3 4">
    <name type="scientific">Geranomyces variabilis</name>
    <dbReference type="NCBI Taxonomy" id="109894"/>
    <lineage>
        <taxon>Eukaryota</taxon>
        <taxon>Fungi</taxon>
        <taxon>Fungi incertae sedis</taxon>
        <taxon>Chytridiomycota</taxon>
        <taxon>Chytridiomycota incertae sedis</taxon>
        <taxon>Chytridiomycetes</taxon>
        <taxon>Spizellomycetales</taxon>
        <taxon>Powellomycetaceae</taxon>
        <taxon>Geranomyces</taxon>
    </lineage>
</organism>
<evidence type="ECO:0000259" key="2">
    <source>
        <dbReference type="Pfam" id="PF13632"/>
    </source>
</evidence>
<comment type="caution">
    <text evidence="3">The sequence shown here is derived from an EMBL/GenBank/DDBJ whole genome shotgun (WGS) entry which is preliminary data.</text>
</comment>